<reference evidence="1 2" key="1">
    <citation type="submission" date="2016-07" db="EMBL/GenBank/DDBJ databases">
        <title>Pervasive Adenine N6-methylation of Active Genes in Fungi.</title>
        <authorList>
            <consortium name="DOE Joint Genome Institute"/>
            <person name="Mondo S.J."/>
            <person name="Dannebaum R.O."/>
            <person name="Kuo R.C."/>
            <person name="Labutti K."/>
            <person name="Haridas S."/>
            <person name="Kuo A."/>
            <person name="Salamov A."/>
            <person name="Ahrendt S.R."/>
            <person name="Lipzen A."/>
            <person name="Sullivan W."/>
            <person name="Andreopoulos W.B."/>
            <person name="Clum A."/>
            <person name="Lindquist E."/>
            <person name="Daum C."/>
            <person name="Ramamoorthy G.K."/>
            <person name="Gryganskyi A."/>
            <person name="Culley D."/>
            <person name="Magnuson J.K."/>
            <person name="James T.Y."/>
            <person name="O'Malley M.A."/>
            <person name="Stajich J.E."/>
            <person name="Spatafora J.W."/>
            <person name="Visel A."/>
            <person name="Grigoriev I.V."/>
        </authorList>
    </citation>
    <scope>NUCLEOTIDE SEQUENCE [LARGE SCALE GENOMIC DNA]</scope>
    <source>
        <strain evidence="1 2">PL171</strain>
    </source>
</reference>
<name>A0A1Y2H0I3_9FUNG</name>
<dbReference type="Proteomes" id="UP000193411">
    <property type="component" value="Unassembled WGS sequence"/>
</dbReference>
<evidence type="ECO:0000313" key="1">
    <source>
        <dbReference type="EMBL" id="ORZ28070.1"/>
    </source>
</evidence>
<keyword evidence="2" id="KW-1185">Reference proteome</keyword>
<evidence type="ECO:0000313" key="2">
    <source>
        <dbReference type="Proteomes" id="UP000193411"/>
    </source>
</evidence>
<organism evidence="1 2">
    <name type="scientific">Catenaria anguillulae PL171</name>
    <dbReference type="NCBI Taxonomy" id="765915"/>
    <lineage>
        <taxon>Eukaryota</taxon>
        <taxon>Fungi</taxon>
        <taxon>Fungi incertae sedis</taxon>
        <taxon>Blastocladiomycota</taxon>
        <taxon>Blastocladiomycetes</taxon>
        <taxon>Blastocladiales</taxon>
        <taxon>Catenariaceae</taxon>
        <taxon>Catenaria</taxon>
    </lineage>
</organism>
<dbReference type="AlphaFoldDB" id="A0A1Y2H0I3"/>
<proteinExistence type="predicted"/>
<sequence length="113" mass="12806">MAGIKRCKKSRWHRICRDAAQNQKVKWVKKGNSKMVRPNMGPIGMLDRLGGQADAMGACNGSHCMGFCPENARVAWVLAANDGPRTLRRQILQWPKVLKDNNTGCRWQKDVRM</sequence>
<comment type="caution">
    <text evidence="1">The sequence shown here is derived from an EMBL/GenBank/DDBJ whole genome shotgun (WGS) entry which is preliminary data.</text>
</comment>
<dbReference type="EMBL" id="MCFL01000365">
    <property type="protein sequence ID" value="ORZ28070.1"/>
    <property type="molecule type" value="Genomic_DNA"/>
</dbReference>
<gene>
    <name evidence="1" type="ORF">BCR44DRAFT_46775</name>
</gene>
<protein>
    <submittedName>
        <fullName evidence="1">Uncharacterized protein</fullName>
    </submittedName>
</protein>
<accession>A0A1Y2H0I3</accession>